<evidence type="ECO:0000313" key="2">
    <source>
        <dbReference type="EMBL" id="MCU6738540.1"/>
    </source>
</evidence>
<dbReference type="EMBL" id="JAOQJR010000006">
    <property type="protein sequence ID" value="MCU6738540.1"/>
    <property type="molecule type" value="Genomic_DNA"/>
</dbReference>
<feature type="non-terminal residue" evidence="2">
    <location>
        <position position="1"/>
    </location>
</feature>
<evidence type="ECO:0000313" key="3">
    <source>
        <dbReference type="Proteomes" id="UP001208364"/>
    </source>
</evidence>
<dbReference type="Pfam" id="PF20020">
    <property type="entry name" value="DUF6431"/>
    <property type="match status" value="1"/>
</dbReference>
<organism evidence="2 3">
    <name type="scientific">[Clostridium] ammoniilyticum</name>
    <dbReference type="NCBI Taxonomy" id="2981784"/>
    <lineage>
        <taxon>Bacteria</taxon>
        <taxon>Bacillati</taxon>
        <taxon>Bacillota</taxon>
        <taxon>Erysipelotrichia</taxon>
        <taxon>Erysipelotrichales</taxon>
        <taxon>Coprobacillaceae</taxon>
        <taxon>Faecalibacillus</taxon>
    </lineage>
</organism>
<accession>A0ABT2SVE2</accession>
<proteinExistence type="predicted"/>
<comment type="caution">
    <text evidence="2">The sequence shown here is derived from an EMBL/GenBank/DDBJ whole genome shotgun (WGS) entry which is preliminary data.</text>
</comment>
<evidence type="ECO:0000259" key="1">
    <source>
        <dbReference type="Pfam" id="PF20020"/>
    </source>
</evidence>
<dbReference type="InterPro" id="IPR045536">
    <property type="entry name" value="DUF6431"/>
</dbReference>
<sequence>IIHAYYDRHVDIFDRNHTIRILRLKCPSCNSTHAVLIEDTIPYSIVSFDIIIDVLKNKDFLSSSHVSFIIDYISFFWR</sequence>
<dbReference type="RefSeq" id="WP_267309861.1">
    <property type="nucleotide sequence ID" value="NZ_JAOQJR010000006.1"/>
</dbReference>
<name>A0ABT2SVE2_9FIRM</name>
<reference evidence="2 3" key="1">
    <citation type="journal article" date="2021" name="ISME Commun">
        <title>Automated analysis of genomic sequences facilitates high-throughput and comprehensive description of bacteria.</title>
        <authorList>
            <person name="Hitch T.C.A."/>
        </authorList>
    </citation>
    <scope>NUCLEOTIDE SEQUENCE [LARGE SCALE GENOMIC DNA]</scope>
    <source>
        <strain evidence="2 3">H4_15</strain>
    </source>
</reference>
<dbReference type="Proteomes" id="UP001208364">
    <property type="component" value="Unassembled WGS sequence"/>
</dbReference>
<protein>
    <submittedName>
        <fullName evidence="2">DUF6431 domain-containing protein</fullName>
    </submittedName>
</protein>
<gene>
    <name evidence="2" type="ORF">OCV55_07580</name>
</gene>
<keyword evidence="3" id="KW-1185">Reference proteome</keyword>
<feature type="domain" description="DUF6431" evidence="1">
    <location>
        <begin position="6"/>
        <end position="58"/>
    </location>
</feature>